<evidence type="ECO:0000259" key="4">
    <source>
        <dbReference type="PROSITE" id="PS50104"/>
    </source>
</evidence>
<feature type="compositionally biased region" description="Polar residues" evidence="3">
    <location>
        <begin position="1"/>
        <end position="12"/>
    </location>
</feature>
<dbReference type="Pfam" id="PF23282">
    <property type="entry name" value="WHD_ROQ1"/>
    <property type="match status" value="1"/>
</dbReference>
<evidence type="ECO:0000313" key="6">
    <source>
        <dbReference type="EMBL" id="KAG6679400.1"/>
    </source>
</evidence>
<dbReference type="PROSITE" id="PS51138">
    <property type="entry name" value="ENT"/>
    <property type="match status" value="1"/>
</dbReference>
<proteinExistence type="predicted"/>
<dbReference type="EMBL" id="CM031838">
    <property type="protein sequence ID" value="KAG6679400.1"/>
    <property type="molecule type" value="Genomic_DNA"/>
</dbReference>
<dbReference type="InterPro" id="IPR005491">
    <property type="entry name" value="ENT_dom"/>
</dbReference>
<feature type="compositionally biased region" description="Polar residues" evidence="3">
    <location>
        <begin position="1387"/>
        <end position="1396"/>
    </location>
</feature>
<dbReference type="GO" id="GO:0006952">
    <property type="term" value="P:defense response"/>
    <property type="evidence" value="ECO:0007669"/>
    <property type="project" value="InterPro"/>
</dbReference>
<dbReference type="InterPro" id="IPR058192">
    <property type="entry name" value="WHD_ROQ1-like"/>
</dbReference>
<name>A0A922AF08_CARIL</name>
<dbReference type="GO" id="GO:0043531">
    <property type="term" value="F:ADP binding"/>
    <property type="evidence" value="ECO:0007669"/>
    <property type="project" value="InterPro"/>
</dbReference>
<dbReference type="FunFam" id="3.40.50.10140:FF:000007">
    <property type="entry name" value="Disease resistance protein (TIR-NBS-LRR class)"/>
    <property type="match status" value="1"/>
</dbReference>
<comment type="caution">
    <text evidence="6">The sequence shown here is derived from an EMBL/GenBank/DDBJ whole genome shotgun (WGS) entry which is preliminary data.</text>
</comment>
<feature type="region of interest" description="Disordered" evidence="3">
    <location>
        <begin position="1316"/>
        <end position="1421"/>
    </location>
</feature>
<dbReference type="InterPro" id="IPR000157">
    <property type="entry name" value="TIR_dom"/>
</dbReference>
<dbReference type="SMART" id="SM00255">
    <property type="entry name" value="TIR"/>
    <property type="match status" value="1"/>
</dbReference>
<dbReference type="SMART" id="SM01191">
    <property type="entry name" value="ENT"/>
    <property type="match status" value="1"/>
</dbReference>
<keyword evidence="1" id="KW-0677">Repeat</keyword>
<dbReference type="PANTHER" id="PTHR11017:SF559">
    <property type="entry name" value="DISEASE RESISTANCE PROTEIN CHL1"/>
    <property type="match status" value="1"/>
</dbReference>
<feature type="domain" description="ENT" evidence="5">
    <location>
        <begin position="1242"/>
        <end position="1331"/>
    </location>
</feature>
<sequence length="1615" mass="183582">MASQRPSSSTSEVSKKRKRDDSYPSRWKYEVFLSFYGKDTRKGFTDHLHADLKRKGILVFRDDDALKRGEYISQALLKAIQESQYAIVIFSAKYAFSKWCLMELAEIVECEEKKKLKVIPIFYHVDPSDVRNQSGSFARAFTAYEKDPQIDRKDTDMWKNALRKAGSITGWHIHDRYESTIIQHISTHLSRELNSSFSRHDYEKLFAIDSQAGKMMELLDMESDDVRFVGIHGMGGIGKTTLAEIIYDRVSSNCRFEGSSFISCVREKSTTARDIASLQKELLSMIMQEEIHVWDHHQGIRMIKKIMQNKKVFIVLDDVDSDEQLMALAGDRKWFGPGSRVIITCRDIHPLRTHEVNHIYKVEQLETAKALQLFSFSAFKKTHPMEDYKELSMDFVNYAQGLPLALKVLGSLLHERKLDAWKSEKDKLKAIPDPKIMDVLRISFDGLQELQKELFLDMVCLFQGQHRVNYKFYEMLESFGHYRIDIDVLVEKSLISKSEYGWLSMHDLLKEMGQEIVRRECPQEPGLRSRLFRLEDLYQVLKNDTGTDAIKSIVVDFCPEMKQRLNAEALSKMRKLRFFIFHHSRTIKWLGKPLKYMPTNELQFLEWSGCHLKSWPSSFQPKNLTVLRMCDSRIKQLWKGSIVLENLKELDLSYSENLIETPDLTEAPNLEIINLEGCRSLCEVHHSIKVLKRLKKLGLNKCSSLEKLPDLSKLECLTSVWACKTAITQIPSVNLLPKSIRFFNLEGYKLMRDPTYDIGSLLEYQMEGESSVEVVCIDFDSKGEKILDMAGGFVGKLYGDAMMISGWSLGFNIPEWVRFKSNSSRVMINLDGITNPKMGFAFFVVCDSDQFIPLDEDTSISSLFKEQIDNFSQVTLDLWFERDEEGFWERYSFDYYVMTPIWDDCLIKPIGFWLYIPAALQFLQFLDIRSRRLNWIISFEMYSRVIHGLVEVKECGVHLVCPDDGANSEFFNSIAPFGRSGSSVSDSNSDFHRRYISKIRKKEEMIRADLNIGLTDCTSLYEVHPSINELKRLEDLRTSGTGMKPLWKGTLAVLHNLKLLHNLKILHLSNCKNLIEIPDLTGAQNLEEISFTGCTNLCEVHPSIKVLKQIQKIIMAGTGIKQLWKGSLVVLHNLKILNLSNCKNLIEIPDLSGVPNLEIIDLTDCTNLCEVHPSIKVLKQIQKIIVVDTGIKQLCKGMLVVLENLKILNLNQSKNLIEIPDLSGAANLEIIDLRDCTNLCEVHPSIKELKELEYLSMSGTGIKQLWKGTLVDKESLITELRKELRVSDEEHRELLSQVNADDIIRKIRKWRKARGLQPGMLNATQPVHDPTPSPTVSASRKKPKTSQSVAPLSLGGPSPAMHQSVQPSLSALRRGPPPGARNKKPKSSMQYPSTGLTGRAQVGNRGSSGALERNGPTETATYDPLIGRKVWTRWPEDNHFYEAVITDCNRVEGRHALVYDMNTADETWEWVNLKEISPGDIRWEGDNPGVSSKSGHPGPGRGLKKSIPRGSAVAGAGRGRGSKGRSQNHFPLSHNGIGKKAMGEIEIVHTDTLIKGVEKVFGVNQPDPLEIEKAKAVLKEHEQALVDAIERLEDASDGESDGEHRFLQGQSTEQG</sequence>
<accession>A0A922AF08</accession>
<keyword evidence="2" id="KW-0520">NAD</keyword>
<dbReference type="Pfam" id="PF00931">
    <property type="entry name" value="NB-ARC"/>
    <property type="match status" value="1"/>
</dbReference>
<protein>
    <submittedName>
        <fullName evidence="6">Uncharacterized protein</fullName>
    </submittedName>
</protein>
<dbReference type="CDD" id="cd20404">
    <property type="entry name" value="Tudor_Agenet_AtEML-like"/>
    <property type="match status" value="1"/>
</dbReference>
<evidence type="ECO:0000256" key="2">
    <source>
        <dbReference type="ARBA" id="ARBA00023027"/>
    </source>
</evidence>
<dbReference type="Pfam" id="PF01582">
    <property type="entry name" value="TIR"/>
    <property type="match status" value="1"/>
</dbReference>
<feature type="region of interest" description="Disordered" evidence="3">
    <location>
        <begin position="1"/>
        <end position="22"/>
    </location>
</feature>
<evidence type="ECO:0000256" key="1">
    <source>
        <dbReference type="ARBA" id="ARBA00022737"/>
    </source>
</evidence>
<dbReference type="InterPro" id="IPR002182">
    <property type="entry name" value="NB-ARC"/>
</dbReference>
<feature type="domain" description="TIR" evidence="4">
    <location>
        <begin position="27"/>
        <end position="193"/>
    </location>
</feature>
<reference evidence="6" key="1">
    <citation type="submission" date="2021-01" db="EMBL/GenBank/DDBJ databases">
        <authorList>
            <person name="Lovell J.T."/>
            <person name="Bentley N."/>
            <person name="Bhattarai G."/>
            <person name="Jenkins J.W."/>
            <person name="Sreedasyam A."/>
            <person name="Alarcon Y."/>
            <person name="Bock C."/>
            <person name="Boston L."/>
            <person name="Carlson J."/>
            <person name="Cervantes K."/>
            <person name="Clermont K."/>
            <person name="Krom N."/>
            <person name="Kubenka K."/>
            <person name="Mamidi S."/>
            <person name="Mattison C."/>
            <person name="Monteros M."/>
            <person name="Pisani C."/>
            <person name="Plott C."/>
            <person name="Rajasekar S."/>
            <person name="Rhein H.S."/>
            <person name="Rohla C."/>
            <person name="Song M."/>
            <person name="Hilaire R.S."/>
            <person name="Shu S."/>
            <person name="Wells L."/>
            <person name="Wang X."/>
            <person name="Webber J."/>
            <person name="Heerema R.J."/>
            <person name="Klein P."/>
            <person name="Conner P."/>
            <person name="Grauke L."/>
            <person name="Grimwood J."/>
            <person name="Schmutz J."/>
            <person name="Randall J.J."/>
        </authorList>
    </citation>
    <scope>NUCLEOTIDE SEQUENCE</scope>
    <source>
        <tissue evidence="6">Leaf</tissue>
    </source>
</reference>
<gene>
    <name evidence="6" type="ORF">I3842_14G129500</name>
</gene>
<feature type="region of interest" description="Disordered" evidence="3">
    <location>
        <begin position="1482"/>
        <end position="1536"/>
    </location>
</feature>
<evidence type="ECO:0000256" key="3">
    <source>
        <dbReference type="SAM" id="MobiDB-lite"/>
    </source>
</evidence>
<dbReference type="PANTHER" id="PTHR11017">
    <property type="entry name" value="LEUCINE-RICH REPEAT-CONTAINING PROTEIN"/>
    <property type="match status" value="1"/>
</dbReference>
<evidence type="ECO:0000259" key="5">
    <source>
        <dbReference type="PROSITE" id="PS51138"/>
    </source>
</evidence>
<dbReference type="PROSITE" id="PS50104">
    <property type="entry name" value="TIR"/>
    <property type="match status" value="1"/>
</dbReference>
<dbReference type="InterPro" id="IPR044974">
    <property type="entry name" value="Disease_R_plants"/>
</dbReference>
<dbReference type="Pfam" id="PF03735">
    <property type="entry name" value="ENT"/>
    <property type="match status" value="1"/>
</dbReference>
<organism evidence="6 7">
    <name type="scientific">Carya illinoinensis</name>
    <name type="common">Pecan</name>
    <dbReference type="NCBI Taxonomy" id="32201"/>
    <lineage>
        <taxon>Eukaryota</taxon>
        <taxon>Viridiplantae</taxon>
        <taxon>Streptophyta</taxon>
        <taxon>Embryophyta</taxon>
        <taxon>Tracheophyta</taxon>
        <taxon>Spermatophyta</taxon>
        <taxon>Magnoliopsida</taxon>
        <taxon>eudicotyledons</taxon>
        <taxon>Gunneridae</taxon>
        <taxon>Pentapetalae</taxon>
        <taxon>rosids</taxon>
        <taxon>fabids</taxon>
        <taxon>Fagales</taxon>
        <taxon>Juglandaceae</taxon>
        <taxon>Carya</taxon>
    </lineage>
</organism>
<dbReference type="Proteomes" id="UP000811246">
    <property type="component" value="Chromosome 14"/>
</dbReference>
<dbReference type="GO" id="GO:0007165">
    <property type="term" value="P:signal transduction"/>
    <property type="evidence" value="ECO:0007669"/>
    <property type="project" value="InterPro"/>
</dbReference>
<evidence type="ECO:0000313" key="7">
    <source>
        <dbReference type="Proteomes" id="UP000811246"/>
    </source>
</evidence>
<feature type="region of interest" description="Disordered" evidence="3">
    <location>
        <begin position="1593"/>
        <end position="1615"/>
    </location>
</feature>